<evidence type="ECO:0000256" key="1">
    <source>
        <dbReference type="ARBA" id="ARBA00004442"/>
    </source>
</evidence>
<dbReference type="RefSeq" id="WP_063358250.1">
    <property type="nucleotide sequence ID" value="NZ_AQHB01000049.1"/>
</dbReference>
<feature type="chain" id="PRO_5007830720" description="Outer membrane protein beta-barrel domain-containing protein" evidence="5">
    <location>
        <begin position="20"/>
        <end position="231"/>
    </location>
</feature>
<evidence type="ECO:0000256" key="5">
    <source>
        <dbReference type="SAM" id="SignalP"/>
    </source>
</evidence>
<dbReference type="EMBL" id="AUYB01000122">
    <property type="protein sequence ID" value="KZN33653.1"/>
    <property type="molecule type" value="Genomic_DNA"/>
</dbReference>
<feature type="signal peptide" evidence="5">
    <location>
        <begin position="1"/>
        <end position="19"/>
    </location>
</feature>
<evidence type="ECO:0000256" key="3">
    <source>
        <dbReference type="ARBA" id="ARBA00023136"/>
    </source>
</evidence>
<dbReference type="Proteomes" id="UP000076643">
    <property type="component" value="Unassembled WGS sequence"/>
</dbReference>
<evidence type="ECO:0000256" key="2">
    <source>
        <dbReference type="ARBA" id="ARBA00022729"/>
    </source>
</evidence>
<name>A0A161ZUZ0_9GAMM</name>
<dbReference type="Pfam" id="PF13505">
    <property type="entry name" value="OMP_b-brl"/>
    <property type="match status" value="1"/>
</dbReference>
<organism evidence="7 8">
    <name type="scientific">Pseudoalteromonas luteoviolacea DSM 6061</name>
    <dbReference type="NCBI Taxonomy" id="1365250"/>
    <lineage>
        <taxon>Bacteria</taxon>
        <taxon>Pseudomonadati</taxon>
        <taxon>Pseudomonadota</taxon>
        <taxon>Gammaproteobacteria</taxon>
        <taxon>Alteromonadales</taxon>
        <taxon>Pseudoalteromonadaceae</taxon>
        <taxon>Pseudoalteromonas</taxon>
    </lineage>
</organism>
<dbReference type="PATRIC" id="fig|1365250.3.peg.3701"/>
<dbReference type="Gene3D" id="2.40.170.20">
    <property type="entry name" value="TonB-dependent receptor, beta-barrel domain"/>
    <property type="match status" value="1"/>
</dbReference>
<protein>
    <recommendedName>
        <fullName evidence="6">Outer membrane protein beta-barrel domain-containing protein</fullName>
    </recommendedName>
</protein>
<evidence type="ECO:0000313" key="8">
    <source>
        <dbReference type="Proteomes" id="UP000076643"/>
    </source>
</evidence>
<keyword evidence="8" id="KW-1185">Reference proteome</keyword>
<gene>
    <name evidence="7" type="ORF">N475_19970</name>
</gene>
<dbReference type="InterPro" id="IPR027385">
    <property type="entry name" value="Beta-barrel_OMP"/>
</dbReference>
<dbReference type="SUPFAM" id="SSF56935">
    <property type="entry name" value="Porins"/>
    <property type="match status" value="1"/>
</dbReference>
<comment type="caution">
    <text evidence="7">The sequence shown here is derived from an EMBL/GenBank/DDBJ whole genome shotgun (WGS) entry which is preliminary data.</text>
</comment>
<evidence type="ECO:0000259" key="6">
    <source>
        <dbReference type="Pfam" id="PF13505"/>
    </source>
</evidence>
<sequence>MKQSLLALSIALLSGNAIANDAFNFDYVGAGYGKIKIDDSYSDESFNGFAIETSKKINDSWVISAQYLNTSRDYTKQYYYHRYTGAEVTGKTNVDLDVEQFNLGAAYLIELDESSVLELAAHIGRLNLESTTMGEELEVLDNVESVTSYTYGGKAHNSTYGLNVNYHYAFSDSFSAEAGIGYERINDAEQENEFVYQLGLNYNITPDFTISALYRNVDVYQNHQVTLRYNF</sequence>
<dbReference type="InterPro" id="IPR036942">
    <property type="entry name" value="Beta-barrel_TonB_sf"/>
</dbReference>
<evidence type="ECO:0000313" key="7">
    <source>
        <dbReference type="EMBL" id="KZN33653.1"/>
    </source>
</evidence>
<keyword evidence="4" id="KW-0998">Cell outer membrane</keyword>
<keyword evidence="2 5" id="KW-0732">Signal</keyword>
<dbReference type="GO" id="GO:0009279">
    <property type="term" value="C:cell outer membrane"/>
    <property type="evidence" value="ECO:0007669"/>
    <property type="project" value="UniProtKB-SubCell"/>
</dbReference>
<comment type="subcellular location">
    <subcellularLocation>
        <location evidence="1">Cell outer membrane</location>
    </subcellularLocation>
</comment>
<proteinExistence type="predicted"/>
<keyword evidence="3" id="KW-0472">Membrane</keyword>
<evidence type="ECO:0000256" key="4">
    <source>
        <dbReference type="ARBA" id="ARBA00023237"/>
    </source>
</evidence>
<reference evidence="7 8" key="1">
    <citation type="submission" date="2013-07" db="EMBL/GenBank/DDBJ databases">
        <title>Comparative Genomic and Metabolomic Analysis of Twelve Strains of Pseudoalteromonas luteoviolacea.</title>
        <authorList>
            <person name="Vynne N.G."/>
            <person name="Mansson M."/>
            <person name="Gram L."/>
        </authorList>
    </citation>
    <scope>NUCLEOTIDE SEQUENCE [LARGE SCALE GENOMIC DNA]</scope>
    <source>
        <strain evidence="7 8">DSM 6061</strain>
    </source>
</reference>
<dbReference type="AlphaFoldDB" id="A0A161ZUZ0"/>
<feature type="domain" description="Outer membrane protein beta-barrel" evidence="6">
    <location>
        <begin position="134"/>
        <end position="231"/>
    </location>
</feature>
<accession>A0A161ZUZ0</accession>